<name>A0A8S5TYI3_9CAUD</name>
<accession>A0A8S5TYI3</accession>
<dbReference type="EMBL" id="BK015961">
    <property type="protein sequence ID" value="DAF87268.1"/>
    <property type="molecule type" value="Genomic_DNA"/>
</dbReference>
<reference evidence="1" key="1">
    <citation type="journal article" date="2021" name="Proc. Natl. Acad. Sci. U.S.A.">
        <title>A Catalog of Tens of Thousands of Viruses from Human Metagenomes Reveals Hidden Associations with Chronic Diseases.</title>
        <authorList>
            <person name="Tisza M.J."/>
            <person name="Buck C.B."/>
        </authorList>
    </citation>
    <scope>NUCLEOTIDE SEQUENCE</scope>
    <source>
        <strain evidence="1">CtDsE1</strain>
    </source>
</reference>
<proteinExistence type="predicted"/>
<sequence>MGVSALQSHLYQRWKVAGVVRVNRRYVRFVESMVHPIFGSQREKARCWKMGETTQRYT</sequence>
<protein>
    <submittedName>
        <fullName evidence="1">Uncharacterized protein</fullName>
    </submittedName>
</protein>
<organism evidence="1">
    <name type="scientific">Siphoviridae sp. ctDsE1</name>
    <dbReference type="NCBI Taxonomy" id="2825390"/>
    <lineage>
        <taxon>Viruses</taxon>
        <taxon>Duplodnaviria</taxon>
        <taxon>Heunggongvirae</taxon>
        <taxon>Uroviricota</taxon>
        <taxon>Caudoviricetes</taxon>
    </lineage>
</organism>
<evidence type="ECO:0000313" key="1">
    <source>
        <dbReference type="EMBL" id="DAF87268.1"/>
    </source>
</evidence>